<comment type="caution">
    <text evidence="3">The sequence shown here is derived from an EMBL/GenBank/DDBJ whole genome shotgun (WGS) entry which is preliminary data.</text>
</comment>
<reference evidence="3" key="3">
    <citation type="journal article" date="2022" name="Microbiol. Resour. Announc.">
        <title>Draft Genome Sequences of Eight Mycobacterium montefiorense Strains Isolated from Salamanders in Captivity.</title>
        <authorList>
            <person name="Komine T."/>
            <person name="Ihara H."/>
            <person name="Fukano H."/>
            <person name="Hoshino Y."/>
            <person name="Kurata O."/>
            <person name="Wada S."/>
        </authorList>
    </citation>
    <scope>NUCLEOTIDE SEQUENCE</scope>
    <source>
        <strain evidence="3">NJB18185</strain>
    </source>
</reference>
<feature type="region of interest" description="Disordered" evidence="1">
    <location>
        <begin position="58"/>
        <end position="92"/>
    </location>
</feature>
<dbReference type="EMBL" id="BQYH01000017">
    <property type="protein sequence ID" value="GKU73021.1"/>
    <property type="molecule type" value="Genomic_DNA"/>
</dbReference>
<proteinExistence type="predicted"/>
<reference evidence="3" key="4">
    <citation type="submission" date="2022-04" db="EMBL/GenBank/DDBJ databases">
        <authorList>
            <person name="Komine T."/>
            <person name="Fukano H."/>
            <person name="Wada S."/>
        </authorList>
    </citation>
    <scope>NUCLEOTIDE SEQUENCE</scope>
    <source>
        <strain evidence="3">NJB18185</strain>
    </source>
</reference>
<organism evidence="3 5">
    <name type="scientific">Mycobacterium montefiorense</name>
    <dbReference type="NCBI Taxonomy" id="154654"/>
    <lineage>
        <taxon>Bacteria</taxon>
        <taxon>Bacillati</taxon>
        <taxon>Actinomycetota</taxon>
        <taxon>Actinomycetes</taxon>
        <taxon>Mycobacteriales</taxon>
        <taxon>Mycobacteriaceae</taxon>
        <taxon>Mycobacterium</taxon>
        <taxon>Mycobacterium simiae complex</taxon>
    </lineage>
</organism>
<dbReference type="Proteomes" id="UP001139505">
    <property type="component" value="Unassembled WGS sequence"/>
</dbReference>
<reference evidence="2" key="1">
    <citation type="journal article" date="2018" name="Genome Announc.">
        <title>Draft Genome Sequence of Mycobacterium montefiorense Isolated from Japanese Black Salamander (Hynobius nigrescens).</title>
        <authorList>
            <person name="Fukano H."/>
            <person name="Yoshida M."/>
            <person name="Shimizu A."/>
            <person name="Iwao H."/>
            <person name="Katayama Y."/>
            <person name="Omatsu T."/>
            <person name="Mizutani T."/>
            <person name="Kurata O."/>
            <person name="Wada S."/>
            <person name="Hoshino Y."/>
        </authorList>
    </citation>
    <scope>NUCLEOTIDE SEQUENCE</scope>
    <source>
        <strain evidence="2">BS</strain>
    </source>
</reference>
<protein>
    <submittedName>
        <fullName evidence="3">Uncharacterized protein</fullName>
    </submittedName>
</protein>
<evidence type="ECO:0000313" key="3">
    <source>
        <dbReference type="EMBL" id="GKU73021.1"/>
    </source>
</evidence>
<reference evidence="4" key="2">
    <citation type="submission" date="2018-04" db="EMBL/GenBank/DDBJ databases">
        <title>Draft genome sequence of Mycobacterium montefiorense isolated from Japanese black salamander.</title>
        <authorList>
            <person name="Fukano H."/>
            <person name="Yoshida M."/>
            <person name="Shimizu A."/>
            <person name="Iwao H."/>
            <person name="Kurata O."/>
            <person name="Katayama Y."/>
            <person name="Omatsu T."/>
            <person name="Mizutani T."/>
            <person name="Wada S."/>
            <person name="Hoshino Y."/>
        </authorList>
    </citation>
    <scope>NUCLEOTIDE SEQUENCE [LARGE SCALE GENOMIC DNA]</scope>
    <source>
        <strain evidence="4">BS</strain>
    </source>
</reference>
<name>A0AA37PN32_9MYCO</name>
<dbReference type="AlphaFoldDB" id="A0AA37PN32"/>
<gene>
    <name evidence="2" type="ORF">MmonteBS_12080</name>
    <name evidence="3" type="ORF">NJB18185_27930</name>
</gene>
<evidence type="ECO:0000313" key="5">
    <source>
        <dbReference type="Proteomes" id="UP001139505"/>
    </source>
</evidence>
<evidence type="ECO:0000256" key="1">
    <source>
        <dbReference type="SAM" id="MobiDB-lite"/>
    </source>
</evidence>
<dbReference type="Proteomes" id="UP000245060">
    <property type="component" value="Unassembled WGS sequence"/>
</dbReference>
<sequence length="92" mass="10074">MFRGRVDAPGRFEAWRRAVAHWRMRRTGGPGIIPLELAGNAVEGVSLLRFSMAPASPRMRGAHESRLSPQRCGDPDLRGEGLMDGAAFGDEQ</sequence>
<accession>A0AA37PN32</accession>
<evidence type="ECO:0000313" key="2">
    <source>
        <dbReference type="EMBL" id="GBG36836.1"/>
    </source>
</evidence>
<keyword evidence="4" id="KW-1185">Reference proteome</keyword>
<evidence type="ECO:0000313" key="4">
    <source>
        <dbReference type="Proteomes" id="UP000245060"/>
    </source>
</evidence>
<dbReference type="EMBL" id="BFCH01000008">
    <property type="protein sequence ID" value="GBG36836.1"/>
    <property type="molecule type" value="Genomic_DNA"/>
</dbReference>